<dbReference type="EMBL" id="JACDXX010000034">
    <property type="protein sequence ID" value="MCB5412232.1"/>
    <property type="molecule type" value="Genomic_DNA"/>
</dbReference>
<dbReference type="InterPro" id="IPR006439">
    <property type="entry name" value="HAD-SF_hydro_IA"/>
</dbReference>
<comment type="caution">
    <text evidence="1">The sequence shown here is derived from an EMBL/GenBank/DDBJ whole genome shotgun (WGS) entry which is preliminary data.</text>
</comment>
<dbReference type="InterPro" id="IPR050155">
    <property type="entry name" value="HAD-like_hydrolase_sf"/>
</dbReference>
<name>A0ABS8CS67_9RHOB</name>
<accession>A0ABS8CS67</accession>
<dbReference type="SFLD" id="SFLDS00003">
    <property type="entry name" value="Haloacid_Dehalogenase"/>
    <property type="match status" value="1"/>
</dbReference>
<organism evidence="1 2">
    <name type="scientific">Pseudogemmobacter faecipullorum</name>
    <dbReference type="NCBI Taxonomy" id="2755041"/>
    <lineage>
        <taxon>Bacteria</taxon>
        <taxon>Pseudomonadati</taxon>
        <taxon>Pseudomonadota</taxon>
        <taxon>Alphaproteobacteria</taxon>
        <taxon>Rhodobacterales</taxon>
        <taxon>Paracoccaceae</taxon>
        <taxon>Pseudogemmobacter</taxon>
    </lineage>
</organism>
<keyword evidence="2" id="KW-1185">Reference proteome</keyword>
<dbReference type="Pfam" id="PF00702">
    <property type="entry name" value="Hydrolase"/>
    <property type="match status" value="1"/>
</dbReference>
<dbReference type="Gene3D" id="1.10.150.240">
    <property type="entry name" value="Putative phosphatase, domain 2"/>
    <property type="match status" value="1"/>
</dbReference>
<dbReference type="InterPro" id="IPR036412">
    <property type="entry name" value="HAD-like_sf"/>
</dbReference>
<gene>
    <name evidence="1" type="ORF">H0485_19855</name>
</gene>
<dbReference type="Proteomes" id="UP001198571">
    <property type="component" value="Unassembled WGS sequence"/>
</dbReference>
<sequence length="226" mass="24213">MRQIKAVLFDCDGVLIDSEPMGCTALAETVTAHGRQMDREEATRIFSGNSAAASKAWLQAAGLAAEEVFDEADARLFAMFDAHVPLVPGIEKLLQDFKGKIAVCSNSLIRRLERSICKTTIAARFNGHIYSAEHVARPKPAPDLAVFAAARLGVALTDSLFIDDNVQGIQCGKAAGCLTVGFIGPSDHRPGHAERLLAAGADHVVYTMEELGELLRSACLTETEMS</sequence>
<dbReference type="NCBIfam" id="TIGR01509">
    <property type="entry name" value="HAD-SF-IA-v3"/>
    <property type="match status" value="1"/>
</dbReference>
<protein>
    <submittedName>
        <fullName evidence="1">HAD family phosphatase</fullName>
    </submittedName>
</protein>
<dbReference type="PANTHER" id="PTHR43434">
    <property type="entry name" value="PHOSPHOGLYCOLATE PHOSPHATASE"/>
    <property type="match status" value="1"/>
</dbReference>
<proteinExistence type="predicted"/>
<dbReference type="SFLD" id="SFLDG01135">
    <property type="entry name" value="C1.5.6:_HAD__Beta-PGM__Phospha"/>
    <property type="match status" value="1"/>
</dbReference>
<dbReference type="Gene3D" id="3.40.50.1000">
    <property type="entry name" value="HAD superfamily/HAD-like"/>
    <property type="match status" value="1"/>
</dbReference>
<evidence type="ECO:0000313" key="2">
    <source>
        <dbReference type="Proteomes" id="UP001198571"/>
    </source>
</evidence>
<dbReference type="PANTHER" id="PTHR43434:SF19">
    <property type="entry name" value="PHOSPHONOACETALDEHYDE HYDROLASE"/>
    <property type="match status" value="1"/>
</dbReference>
<evidence type="ECO:0000313" key="1">
    <source>
        <dbReference type="EMBL" id="MCB5412232.1"/>
    </source>
</evidence>
<dbReference type="RefSeq" id="WP_226937655.1">
    <property type="nucleotide sequence ID" value="NZ_JACDXX010000034.1"/>
</dbReference>
<dbReference type="InterPro" id="IPR023198">
    <property type="entry name" value="PGP-like_dom2"/>
</dbReference>
<dbReference type="SFLD" id="SFLDG01129">
    <property type="entry name" value="C1.5:_HAD__Beta-PGM__Phosphata"/>
    <property type="match status" value="1"/>
</dbReference>
<dbReference type="SUPFAM" id="SSF56784">
    <property type="entry name" value="HAD-like"/>
    <property type="match status" value="1"/>
</dbReference>
<dbReference type="InterPro" id="IPR023214">
    <property type="entry name" value="HAD_sf"/>
</dbReference>
<reference evidence="1 2" key="1">
    <citation type="submission" date="2020-07" db="EMBL/GenBank/DDBJ databases">
        <title>Pseudogemmobacter sp. nov., isolated from poultry manure in Taiwan.</title>
        <authorList>
            <person name="Lin S.-Y."/>
            <person name="Tang Y.-S."/>
            <person name="Young C.-C."/>
        </authorList>
    </citation>
    <scope>NUCLEOTIDE SEQUENCE [LARGE SCALE GENOMIC DNA]</scope>
    <source>
        <strain evidence="1 2">CC-YST710</strain>
    </source>
</reference>